<evidence type="ECO:0000313" key="3">
    <source>
        <dbReference type="EMBL" id="PMD33320.1"/>
    </source>
</evidence>
<feature type="transmembrane region" description="Helical" evidence="2">
    <location>
        <begin position="99"/>
        <end position="120"/>
    </location>
</feature>
<protein>
    <submittedName>
        <fullName evidence="3">Uncharacterized protein</fullName>
    </submittedName>
</protein>
<keyword evidence="4" id="KW-1185">Reference proteome</keyword>
<evidence type="ECO:0000313" key="4">
    <source>
        <dbReference type="Proteomes" id="UP000235786"/>
    </source>
</evidence>
<dbReference type="Proteomes" id="UP000235786">
    <property type="component" value="Unassembled WGS sequence"/>
</dbReference>
<keyword evidence="2" id="KW-1133">Transmembrane helix</keyword>
<feature type="compositionally biased region" description="Basic residues" evidence="1">
    <location>
        <begin position="47"/>
        <end position="59"/>
    </location>
</feature>
<evidence type="ECO:0000256" key="2">
    <source>
        <dbReference type="SAM" id="Phobius"/>
    </source>
</evidence>
<dbReference type="EMBL" id="KZ613956">
    <property type="protein sequence ID" value="PMD33320.1"/>
    <property type="molecule type" value="Genomic_DNA"/>
</dbReference>
<evidence type="ECO:0000256" key="1">
    <source>
        <dbReference type="SAM" id="MobiDB-lite"/>
    </source>
</evidence>
<keyword evidence="2" id="KW-0812">Transmembrane</keyword>
<accession>A0A2J6R474</accession>
<reference evidence="3 4" key="1">
    <citation type="submission" date="2016-04" db="EMBL/GenBank/DDBJ databases">
        <title>A degradative enzymes factory behind the ericoid mycorrhizal symbiosis.</title>
        <authorList>
            <consortium name="DOE Joint Genome Institute"/>
            <person name="Martino E."/>
            <person name="Morin E."/>
            <person name="Grelet G."/>
            <person name="Kuo A."/>
            <person name="Kohler A."/>
            <person name="Daghino S."/>
            <person name="Barry K."/>
            <person name="Choi C."/>
            <person name="Cichocki N."/>
            <person name="Clum A."/>
            <person name="Copeland A."/>
            <person name="Hainaut M."/>
            <person name="Haridas S."/>
            <person name="Labutti K."/>
            <person name="Lindquist E."/>
            <person name="Lipzen A."/>
            <person name="Khouja H.-R."/>
            <person name="Murat C."/>
            <person name="Ohm R."/>
            <person name="Olson A."/>
            <person name="Spatafora J."/>
            <person name="Veneault-Fourrey C."/>
            <person name="Henrissat B."/>
            <person name="Grigoriev I."/>
            <person name="Martin F."/>
            <person name="Perotto S."/>
        </authorList>
    </citation>
    <scope>NUCLEOTIDE SEQUENCE [LARGE SCALE GENOMIC DNA]</scope>
    <source>
        <strain evidence="3 4">F</strain>
    </source>
</reference>
<name>A0A2J6R474_HYAVF</name>
<proteinExistence type="predicted"/>
<organism evidence="3 4">
    <name type="scientific">Hyaloscypha variabilis (strain UAMH 11265 / GT02V1 / F)</name>
    <name type="common">Meliniomyces variabilis</name>
    <dbReference type="NCBI Taxonomy" id="1149755"/>
    <lineage>
        <taxon>Eukaryota</taxon>
        <taxon>Fungi</taxon>
        <taxon>Dikarya</taxon>
        <taxon>Ascomycota</taxon>
        <taxon>Pezizomycotina</taxon>
        <taxon>Leotiomycetes</taxon>
        <taxon>Helotiales</taxon>
        <taxon>Hyaloscyphaceae</taxon>
        <taxon>Hyaloscypha</taxon>
        <taxon>Hyaloscypha variabilis</taxon>
    </lineage>
</organism>
<feature type="compositionally biased region" description="Low complexity" evidence="1">
    <location>
        <begin position="17"/>
        <end position="34"/>
    </location>
</feature>
<dbReference type="AlphaFoldDB" id="A0A2J6R474"/>
<sequence>MTHDSTPAADTSHSHTDTSFTDTSHTSHDTWTSPSHHDTPHTDPGHSHHHHHHHHHHSHGHSEDLPPPSYGSIVNERDGRRPVRRGRRTESQDITPVELIGYCLQCVVFFGFLWFFVYLVTRPPPF</sequence>
<feature type="compositionally biased region" description="Basic and acidic residues" evidence="1">
    <location>
        <begin position="35"/>
        <end position="46"/>
    </location>
</feature>
<feature type="region of interest" description="Disordered" evidence="1">
    <location>
        <begin position="1"/>
        <end position="92"/>
    </location>
</feature>
<gene>
    <name evidence="3" type="ORF">L207DRAFT_639461</name>
</gene>
<keyword evidence="2" id="KW-0472">Membrane</keyword>